<name>A0A6N7XWY4_9FIRM</name>
<dbReference type="EMBL" id="VULP01000003">
    <property type="protein sequence ID" value="MSU81331.1"/>
    <property type="molecule type" value="Genomic_DNA"/>
</dbReference>
<evidence type="ECO:0000313" key="3">
    <source>
        <dbReference type="Proteomes" id="UP000433359"/>
    </source>
</evidence>
<accession>A0A6N7XWY4</accession>
<comment type="caution">
    <text evidence="2">The sequence shown here is derived from an EMBL/GenBank/DDBJ whole genome shotgun (WGS) entry which is preliminary data.</text>
</comment>
<gene>
    <name evidence="2" type="ORF">FYJ25_02905</name>
</gene>
<sequence>MKKKLLLFTSICCFFLFFGITAHAEENLSATPDTWIKIYDEDLSLIKTVEGSYGTSESKPQVLTYEAELAVGTYYIKPSAGTNFNAFYGNYILSWAPADTSNTSGNTNTSRNKKRTFLLTSVPFC</sequence>
<feature type="chain" id="PRO_5026994148" evidence="1">
    <location>
        <begin position="25"/>
        <end position="125"/>
    </location>
</feature>
<dbReference type="Proteomes" id="UP000433359">
    <property type="component" value="Unassembled WGS sequence"/>
</dbReference>
<feature type="signal peptide" evidence="1">
    <location>
        <begin position="1"/>
        <end position="24"/>
    </location>
</feature>
<evidence type="ECO:0000313" key="2">
    <source>
        <dbReference type="EMBL" id="MSU81331.1"/>
    </source>
</evidence>
<keyword evidence="1" id="KW-0732">Signal</keyword>
<dbReference type="AlphaFoldDB" id="A0A6N7XWY4"/>
<protein>
    <submittedName>
        <fullName evidence="2">Uncharacterized protein</fullName>
    </submittedName>
</protein>
<reference evidence="2 3" key="1">
    <citation type="submission" date="2019-08" db="EMBL/GenBank/DDBJ databases">
        <title>In-depth cultivation of the pig gut microbiome towards novel bacterial diversity and tailored functional studies.</title>
        <authorList>
            <person name="Wylensek D."/>
            <person name="Hitch T.C.A."/>
            <person name="Clavel T."/>
        </authorList>
    </citation>
    <scope>NUCLEOTIDE SEQUENCE [LARGE SCALE GENOMIC DNA]</scope>
    <source>
        <strain evidence="2 3">BSM-383-APC-4H</strain>
    </source>
</reference>
<organism evidence="2 3">
    <name type="scientific">Anaerobutyricum soehngenii</name>
    <dbReference type="NCBI Taxonomy" id="105843"/>
    <lineage>
        <taxon>Bacteria</taxon>
        <taxon>Bacillati</taxon>
        <taxon>Bacillota</taxon>
        <taxon>Clostridia</taxon>
        <taxon>Lachnospirales</taxon>
        <taxon>Lachnospiraceae</taxon>
        <taxon>Anaerobutyricum</taxon>
    </lineage>
</organism>
<proteinExistence type="predicted"/>
<dbReference type="RefSeq" id="WP_154580495.1">
    <property type="nucleotide sequence ID" value="NZ_VULP01000003.1"/>
</dbReference>
<evidence type="ECO:0000256" key="1">
    <source>
        <dbReference type="SAM" id="SignalP"/>
    </source>
</evidence>